<organism evidence="2 3">
    <name type="scientific">Protopolystoma xenopodis</name>
    <dbReference type="NCBI Taxonomy" id="117903"/>
    <lineage>
        <taxon>Eukaryota</taxon>
        <taxon>Metazoa</taxon>
        <taxon>Spiralia</taxon>
        <taxon>Lophotrochozoa</taxon>
        <taxon>Platyhelminthes</taxon>
        <taxon>Monogenea</taxon>
        <taxon>Polyopisthocotylea</taxon>
        <taxon>Polystomatidea</taxon>
        <taxon>Polystomatidae</taxon>
        <taxon>Protopolystoma</taxon>
    </lineage>
</organism>
<protein>
    <recommendedName>
        <fullName evidence="1">Thioredoxin domain-containing protein</fullName>
    </recommendedName>
</protein>
<accession>A0A448X763</accession>
<feature type="domain" description="Thioredoxin" evidence="1">
    <location>
        <begin position="112"/>
        <end position="236"/>
    </location>
</feature>
<dbReference type="InterPro" id="IPR013766">
    <property type="entry name" value="Thioredoxin_domain"/>
</dbReference>
<dbReference type="Proteomes" id="UP000784294">
    <property type="component" value="Unassembled WGS sequence"/>
</dbReference>
<proteinExistence type="predicted"/>
<gene>
    <name evidence="2" type="ORF">PXEA_LOCUS23276</name>
</gene>
<comment type="caution">
    <text evidence="2">The sequence shown here is derived from an EMBL/GenBank/DDBJ whole genome shotgun (WGS) entry which is preliminary data.</text>
</comment>
<dbReference type="SUPFAM" id="SSF52833">
    <property type="entry name" value="Thioredoxin-like"/>
    <property type="match status" value="1"/>
</dbReference>
<evidence type="ECO:0000259" key="1">
    <source>
        <dbReference type="PROSITE" id="PS51352"/>
    </source>
</evidence>
<dbReference type="PANTHER" id="PTHR45663">
    <property type="entry name" value="GEO12009P1"/>
    <property type="match status" value="1"/>
</dbReference>
<dbReference type="EMBL" id="CAAALY010106653">
    <property type="protein sequence ID" value="VEL29836.1"/>
    <property type="molecule type" value="Genomic_DNA"/>
</dbReference>
<name>A0A448X763_9PLAT</name>
<dbReference type="PANTHER" id="PTHR45663:SF11">
    <property type="entry name" value="GEO12009P1"/>
    <property type="match status" value="1"/>
</dbReference>
<evidence type="ECO:0000313" key="3">
    <source>
        <dbReference type="Proteomes" id="UP000784294"/>
    </source>
</evidence>
<dbReference type="GO" id="GO:0015035">
    <property type="term" value="F:protein-disulfide reductase activity"/>
    <property type="evidence" value="ECO:0007669"/>
    <property type="project" value="TreeGrafter"/>
</dbReference>
<sequence>MPQHQCGFGALLHPYHLTNIALSIFFVVSKITPRICSFLYDTCSLQVQEYELLIFLGSFITLRNKRQFSIPDYFAHFCLFAKICNLIMLWRQSTSYSIVYGVFWLLQTTFLHQPAYDGPDKVLYFRDTTFEEEVLRLDSRVTWLIAFYTAWSPACIKLAPIFSELSSEYGLPNLKFGKVDVTRFPELARSQSIDTSTWSRQLPTIIIFRGGREIDRRPGISAKNKSVQKFVFSWSNIVQSFSLNNLYQECKKHPVPSTKCPQPSETKRITNNCGATVAEMEPKKEK</sequence>
<evidence type="ECO:0000313" key="2">
    <source>
        <dbReference type="EMBL" id="VEL29836.1"/>
    </source>
</evidence>
<dbReference type="InterPro" id="IPR036249">
    <property type="entry name" value="Thioredoxin-like_sf"/>
</dbReference>
<dbReference type="GO" id="GO:0005737">
    <property type="term" value="C:cytoplasm"/>
    <property type="evidence" value="ECO:0007669"/>
    <property type="project" value="TreeGrafter"/>
</dbReference>
<keyword evidence="3" id="KW-1185">Reference proteome</keyword>
<dbReference type="Gene3D" id="3.40.30.10">
    <property type="entry name" value="Glutaredoxin"/>
    <property type="match status" value="1"/>
</dbReference>
<dbReference type="PROSITE" id="PS51352">
    <property type="entry name" value="THIOREDOXIN_2"/>
    <property type="match status" value="1"/>
</dbReference>
<dbReference type="Pfam" id="PF00085">
    <property type="entry name" value="Thioredoxin"/>
    <property type="match status" value="1"/>
</dbReference>
<dbReference type="OrthoDB" id="20229at2759"/>
<dbReference type="AlphaFoldDB" id="A0A448X763"/>
<reference evidence="2" key="1">
    <citation type="submission" date="2018-11" db="EMBL/GenBank/DDBJ databases">
        <authorList>
            <consortium name="Pathogen Informatics"/>
        </authorList>
    </citation>
    <scope>NUCLEOTIDE SEQUENCE</scope>
</reference>